<gene>
    <name evidence="1" type="ORF">W822_03625</name>
</gene>
<dbReference type="HOGENOM" id="CLU_2748698_0_0_4"/>
<organism evidence="1 2">
    <name type="scientific">Advenella kashmirensis W13003</name>
    <dbReference type="NCBI Taxonomy" id="1424334"/>
    <lineage>
        <taxon>Bacteria</taxon>
        <taxon>Pseudomonadati</taxon>
        <taxon>Pseudomonadota</taxon>
        <taxon>Betaproteobacteria</taxon>
        <taxon>Burkholderiales</taxon>
        <taxon>Alcaligenaceae</taxon>
    </lineage>
</organism>
<name>V8QXR6_9BURK</name>
<dbReference type="Proteomes" id="UP000018733">
    <property type="component" value="Unassembled WGS sequence"/>
</dbReference>
<dbReference type="EMBL" id="AYXT01000001">
    <property type="protein sequence ID" value="ETF04706.1"/>
    <property type="molecule type" value="Genomic_DNA"/>
</dbReference>
<proteinExistence type="predicted"/>
<accession>V8QXR6</accession>
<comment type="caution">
    <text evidence="1">The sequence shown here is derived from an EMBL/GenBank/DDBJ whole genome shotgun (WGS) entry which is preliminary data.</text>
</comment>
<protein>
    <submittedName>
        <fullName evidence="1">Uncharacterized protein</fullName>
    </submittedName>
</protein>
<sequence>MTVIRGIAMDIDTAGLNTNENMTVIVTTDIAAIIGNTKSIGHIAVATSVRPDRQRKVVARTLRDGCFVGW</sequence>
<evidence type="ECO:0000313" key="1">
    <source>
        <dbReference type="EMBL" id="ETF04706.1"/>
    </source>
</evidence>
<evidence type="ECO:0000313" key="2">
    <source>
        <dbReference type="Proteomes" id="UP000018733"/>
    </source>
</evidence>
<reference evidence="1 2" key="1">
    <citation type="journal article" date="2014" name="Genome Announc.">
        <title>Draft Genome Sequence of Advenella kashmirensis Strain W13003, a Polycyclic Aromatic Hydrocarbon-Degrading Bacterium.</title>
        <authorList>
            <person name="Wang X."/>
            <person name="Jin D."/>
            <person name="Zhou L."/>
            <person name="Wu L."/>
            <person name="An W."/>
            <person name="Zhao L."/>
        </authorList>
    </citation>
    <scope>NUCLEOTIDE SEQUENCE [LARGE SCALE GENOMIC DNA]</scope>
    <source>
        <strain evidence="1 2">W13003</strain>
    </source>
</reference>
<dbReference type="AlphaFoldDB" id="V8QXR6"/>
<keyword evidence="2" id="KW-1185">Reference proteome</keyword>